<protein>
    <submittedName>
        <fullName evidence="2">Nucleotidyl transferase AbiEii/AbiGii toxin family protein</fullName>
    </submittedName>
</protein>
<dbReference type="GO" id="GO:0016740">
    <property type="term" value="F:transferase activity"/>
    <property type="evidence" value="ECO:0007669"/>
    <property type="project" value="UniProtKB-KW"/>
</dbReference>
<name>A0A420UY18_9ACTN</name>
<dbReference type="InterPro" id="IPR014942">
    <property type="entry name" value="AbiEii"/>
</dbReference>
<evidence type="ECO:0000313" key="2">
    <source>
        <dbReference type="EMBL" id="RKM92625.1"/>
    </source>
</evidence>
<keyword evidence="3" id="KW-1185">Reference proteome</keyword>
<dbReference type="OrthoDB" id="4084402at2"/>
<evidence type="ECO:0000256" key="1">
    <source>
        <dbReference type="SAM" id="MobiDB-lite"/>
    </source>
</evidence>
<feature type="compositionally biased region" description="Pro residues" evidence="1">
    <location>
        <begin position="347"/>
        <end position="357"/>
    </location>
</feature>
<accession>A0A420UY18</accession>
<gene>
    <name evidence="2" type="ORF">SFRA_024885</name>
</gene>
<feature type="region of interest" description="Disordered" evidence="1">
    <location>
        <begin position="303"/>
        <end position="365"/>
    </location>
</feature>
<sequence length="365" mass="39442">MAKYSSPAAFYGALKQKARLVASSENLSVADVLSSFFFSRLVARVFHAQPNLWVVKGGHALFMRYAAAARLSQDVDIQHSVGGGIEEAVADLLRAAAHDLDDFLHFTPARTSMHENGAEGAKQLFRVHMGTQEVGVLRVDVVTAYGPSVSPDVRRVTPLIDLAWPADWPDVMLYPIVNHLADKICAMHERHRGGPSSRYRDLADILLISQREEIDGRYAQVTLRTEARRRQLAGRDLTLPAAFQAPGPAWPDRYPAVARQVPGLTGCASWSEAAAAADAFLTPLLAPGPPGIWSPVDTAWQPRAEQDSPQADSSYAQRAQAITEESRARTAAAPDVPPPRPGRAFPPVHPDVPPPAAGPGMAPGR</sequence>
<dbReference type="Proteomes" id="UP000028058">
    <property type="component" value="Unassembled WGS sequence"/>
</dbReference>
<dbReference type="RefSeq" id="WP_050364030.1">
    <property type="nucleotide sequence ID" value="NZ_JNAD02000013.1"/>
</dbReference>
<dbReference type="AlphaFoldDB" id="A0A420UY18"/>
<dbReference type="EMBL" id="JNAD02000013">
    <property type="protein sequence ID" value="RKM92625.1"/>
    <property type="molecule type" value="Genomic_DNA"/>
</dbReference>
<keyword evidence="2" id="KW-0808">Transferase</keyword>
<comment type="caution">
    <text evidence="2">The sequence shown here is derived from an EMBL/GenBank/DDBJ whole genome shotgun (WGS) entry which is preliminary data.</text>
</comment>
<reference evidence="2 3" key="1">
    <citation type="journal article" date="2014" name="Genome Announc.">
        <title>Draft Genome Sequence of Streptomyces fradiae ATCC 19609, a Strain Highly Sensitive to Antibiotics.</title>
        <authorList>
            <person name="Bekker O.B."/>
            <person name="Klimina K.M."/>
            <person name="Vatlin A.A."/>
            <person name="Zakharevich N.V."/>
            <person name="Kasianov A.S."/>
            <person name="Danilenko V.N."/>
        </authorList>
    </citation>
    <scope>NUCLEOTIDE SEQUENCE [LARGE SCALE GENOMIC DNA]</scope>
    <source>
        <strain evidence="2 3">ATCC 19609</strain>
    </source>
</reference>
<dbReference type="Pfam" id="PF08843">
    <property type="entry name" value="AbiEii"/>
    <property type="match status" value="1"/>
</dbReference>
<proteinExistence type="predicted"/>
<feature type="compositionally biased region" description="Polar residues" evidence="1">
    <location>
        <begin position="307"/>
        <end position="317"/>
    </location>
</feature>
<evidence type="ECO:0000313" key="3">
    <source>
        <dbReference type="Proteomes" id="UP000028058"/>
    </source>
</evidence>
<organism evidence="2 3">
    <name type="scientific">Streptomyces xinghaiensis</name>
    <dbReference type="NCBI Taxonomy" id="1038928"/>
    <lineage>
        <taxon>Bacteria</taxon>
        <taxon>Bacillati</taxon>
        <taxon>Actinomycetota</taxon>
        <taxon>Actinomycetes</taxon>
        <taxon>Kitasatosporales</taxon>
        <taxon>Streptomycetaceae</taxon>
        <taxon>Streptomyces</taxon>
    </lineage>
</organism>